<evidence type="ECO:0000256" key="2">
    <source>
        <dbReference type="ARBA" id="ARBA00022723"/>
    </source>
</evidence>
<evidence type="ECO:0000259" key="6">
    <source>
        <dbReference type="Pfam" id="PF13359"/>
    </source>
</evidence>
<dbReference type="Pfam" id="PF12776">
    <property type="entry name" value="Myb_DNA-bind_3"/>
    <property type="match status" value="1"/>
</dbReference>
<feature type="region of interest" description="Disordered" evidence="4">
    <location>
        <begin position="335"/>
        <end position="365"/>
    </location>
</feature>
<evidence type="ECO:0000256" key="3">
    <source>
        <dbReference type="SAM" id="Coils"/>
    </source>
</evidence>
<dbReference type="InterPro" id="IPR027806">
    <property type="entry name" value="HARBI1_dom"/>
</dbReference>
<dbReference type="PANTHER" id="PTHR46929">
    <property type="entry name" value="EXPRESSED PROTEIN"/>
    <property type="match status" value="1"/>
</dbReference>
<dbReference type="EMBL" id="AP019301">
    <property type="protein sequence ID" value="BBH02874.1"/>
    <property type="molecule type" value="Genomic_DNA"/>
</dbReference>
<evidence type="ECO:0008006" key="8">
    <source>
        <dbReference type="Google" id="ProtNLM"/>
    </source>
</evidence>
<evidence type="ECO:0000256" key="4">
    <source>
        <dbReference type="SAM" id="MobiDB-lite"/>
    </source>
</evidence>
<dbReference type="GO" id="GO:0046872">
    <property type="term" value="F:metal ion binding"/>
    <property type="evidence" value="ECO:0007669"/>
    <property type="project" value="UniProtKB-KW"/>
</dbReference>
<dbReference type="AlphaFoldDB" id="A0A4Y1RFF5"/>
<feature type="compositionally biased region" description="Polar residues" evidence="4">
    <location>
        <begin position="335"/>
        <end position="348"/>
    </location>
</feature>
<feature type="coiled-coil region" evidence="3">
    <location>
        <begin position="166"/>
        <end position="193"/>
    </location>
</feature>
<dbReference type="InterPro" id="IPR024752">
    <property type="entry name" value="Myb/SANT-like_dom"/>
</dbReference>
<sequence length="458" mass="52180">MASDDVDNFLTRLSRKRARDEEENRDKMLIILGTITSVIAINCIGALDGTHILVTVFAEDRPRYRNRKGDISTNVLGVCDPYLKIIYVLSGWEGFASDARILRDALARDKLFQVPSDKYYLVDAGYANGQGFSAPYRGTRYYLNEWTGNNRPETFKELFNLRHSVARNMTEKATKLKQRKRKEKQEILREERQMGHKGDGGWKSVAYNTAATILSAQYNIEVSADNIKNRVKTWKRFYAVVSDILSQSGFSWDATKKMITIDEENVWNEYVTSHEDARTFRYKVIANWDDIVDLCGKDRATGEGAETCSEAAEVMTPDSEPNNFVDLGADTQGFQNSHIDDVSPNSSCPKKRNQPSSEICPPKKRGTPNVLADSVAKMASLFEQFINVTTQKLDPLEVYNEVNAIPELNPYEQLKACTWFIENEKQFLMLKTLPVERKKGMLFIFEKFNTLSIKSTIN</sequence>
<organism evidence="7">
    <name type="scientific">Prunus dulcis</name>
    <name type="common">Almond</name>
    <name type="synonym">Amygdalus dulcis</name>
    <dbReference type="NCBI Taxonomy" id="3755"/>
    <lineage>
        <taxon>Eukaryota</taxon>
        <taxon>Viridiplantae</taxon>
        <taxon>Streptophyta</taxon>
        <taxon>Embryophyta</taxon>
        <taxon>Tracheophyta</taxon>
        <taxon>Spermatophyta</taxon>
        <taxon>Magnoliopsida</taxon>
        <taxon>eudicotyledons</taxon>
        <taxon>Gunneridae</taxon>
        <taxon>Pentapetalae</taxon>
        <taxon>rosids</taxon>
        <taxon>fabids</taxon>
        <taxon>Rosales</taxon>
        <taxon>Rosaceae</taxon>
        <taxon>Amygdaloideae</taxon>
        <taxon>Amygdaleae</taxon>
        <taxon>Prunus</taxon>
    </lineage>
</organism>
<reference evidence="7" key="1">
    <citation type="journal article" date="2019" name="Science">
        <title>Mutation of a bHLH transcription factor allowed almond domestication.</title>
        <authorList>
            <person name="Sanchez-Perez R."/>
            <person name="Pavan S."/>
            <person name="Mazzeo R."/>
            <person name="Moldovan C."/>
            <person name="Aiese Cigliano R."/>
            <person name="Del Cueto J."/>
            <person name="Ricciardi F."/>
            <person name="Lotti C."/>
            <person name="Ricciardi L."/>
            <person name="Dicenta F."/>
            <person name="Lopez-Marques R.L."/>
            <person name="Lindberg Moller B."/>
        </authorList>
    </citation>
    <scope>NUCLEOTIDE SEQUENCE</scope>
</reference>
<accession>A0A4Y1RFF5</accession>
<proteinExistence type="predicted"/>
<comment type="cofactor">
    <cofactor evidence="1">
        <name>a divalent metal cation</name>
        <dbReference type="ChEBI" id="CHEBI:60240"/>
    </cofactor>
</comment>
<gene>
    <name evidence="7" type="ORF">Prudu_013580</name>
</gene>
<feature type="domain" description="DDE Tnp4" evidence="6">
    <location>
        <begin position="47"/>
        <end position="176"/>
    </location>
</feature>
<keyword evidence="2" id="KW-0479">Metal-binding</keyword>
<dbReference type="Pfam" id="PF13359">
    <property type="entry name" value="DDE_Tnp_4"/>
    <property type="match status" value="1"/>
</dbReference>
<protein>
    <recommendedName>
        <fullName evidence="8">Myb/SANT-like domain-containing protein</fullName>
    </recommendedName>
</protein>
<keyword evidence="3" id="KW-0175">Coiled coil</keyword>
<evidence type="ECO:0000259" key="5">
    <source>
        <dbReference type="Pfam" id="PF12776"/>
    </source>
</evidence>
<dbReference type="PANTHER" id="PTHR46929:SF3">
    <property type="entry name" value="MYB_SANT-LIKE DOMAIN-CONTAINING PROTEIN"/>
    <property type="match status" value="1"/>
</dbReference>
<evidence type="ECO:0000256" key="1">
    <source>
        <dbReference type="ARBA" id="ARBA00001968"/>
    </source>
</evidence>
<feature type="domain" description="Myb/SANT-like" evidence="5">
    <location>
        <begin position="186"/>
        <end position="270"/>
    </location>
</feature>
<evidence type="ECO:0000313" key="7">
    <source>
        <dbReference type="EMBL" id="BBH02874.1"/>
    </source>
</evidence>
<name>A0A4Y1RFF5_PRUDU</name>